<keyword evidence="12" id="KW-0539">Nucleus</keyword>
<dbReference type="GO" id="GO:0005524">
    <property type="term" value="F:ATP binding"/>
    <property type="evidence" value="ECO:0007669"/>
    <property type="project" value="UniProtKB-UniRule"/>
</dbReference>
<dbReference type="FunFam" id="3.40.50.300:FF:001992">
    <property type="entry name" value="ATP-dependent RNA helicase, putative"/>
    <property type="match status" value="1"/>
</dbReference>
<feature type="region of interest" description="Disordered" evidence="15">
    <location>
        <begin position="914"/>
        <end position="1094"/>
    </location>
</feature>
<dbReference type="GO" id="GO:0000400">
    <property type="term" value="F:four-way junction DNA binding"/>
    <property type="evidence" value="ECO:0007669"/>
    <property type="project" value="TreeGrafter"/>
</dbReference>
<dbReference type="EC" id="3.6.4.12" evidence="14"/>
<feature type="compositionally biased region" description="Basic residues" evidence="15">
    <location>
        <begin position="1009"/>
        <end position="1024"/>
    </location>
</feature>
<evidence type="ECO:0000256" key="11">
    <source>
        <dbReference type="ARBA" id="ARBA00023204"/>
    </source>
</evidence>
<feature type="domain" description="Helicase C-terminal" evidence="17">
    <location>
        <begin position="561"/>
        <end position="719"/>
    </location>
</feature>
<feature type="domain" description="Helicase ATP-binding" evidence="16">
    <location>
        <begin position="217"/>
        <end position="385"/>
    </location>
</feature>
<evidence type="ECO:0000256" key="9">
    <source>
        <dbReference type="ARBA" id="ARBA00022840"/>
    </source>
</evidence>
<dbReference type="PANTHER" id="PTHR14025:SF20">
    <property type="entry name" value="FANCONI ANEMIA GROUP M PROTEIN"/>
    <property type="match status" value="1"/>
</dbReference>
<feature type="region of interest" description="Disordered" evidence="15">
    <location>
        <begin position="1120"/>
        <end position="1152"/>
    </location>
</feature>
<proteinExistence type="inferred from homology"/>
<comment type="function">
    <text evidence="1 14">ATP-dependent DNA helicase involved in DNA damage repair by homologous recombination and in genome maintenance. Capable of unwinding D-loops. Plays a role in limiting crossover recombinants during mitotic DNA double-strand break (DSB) repair. Component of a FANCM-MHF complex which promotes gene conversion at blocked replication forks, probably by reversal of the stalled fork.</text>
</comment>
<feature type="compositionally biased region" description="Acidic residues" evidence="15">
    <location>
        <begin position="917"/>
        <end position="927"/>
    </location>
</feature>
<reference evidence="18 19" key="1">
    <citation type="submission" date="2016-07" db="EMBL/GenBank/DDBJ databases">
        <title>Multiple horizontal gene transfer events from other fungi enriched the ability of initially mycotrophic Trichoderma (Ascomycota) to feed on dead plant biomass.</title>
        <authorList>
            <consortium name="DOE Joint Genome Institute"/>
            <person name="Aerts A."/>
            <person name="Atanasova L."/>
            <person name="Chenthamara K."/>
            <person name="Zhang J."/>
            <person name="Grujic M."/>
            <person name="Henrissat B."/>
            <person name="Kuo A."/>
            <person name="Salamov A."/>
            <person name="Lipzen A."/>
            <person name="Labutti K."/>
            <person name="Barry K."/>
            <person name="Miao Y."/>
            <person name="Rahimi M.J."/>
            <person name="Shen Q."/>
            <person name="Grigoriev I.V."/>
            <person name="Kubicek C.P."/>
            <person name="Druzhinina I.S."/>
        </authorList>
    </citation>
    <scope>NUCLEOTIDE SEQUENCE [LARGE SCALE GENOMIC DNA]</scope>
    <source>
        <strain evidence="18 19">ATCC 18648</strain>
    </source>
</reference>
<dbReference type="InterPro" id="IPR014001">
    <property type="entry name" value="Helicase_ATP-bd"/>
</dbReference>
<protein>
    <recommendedName>
        <fullName evidence="14">ATP-dependent DNA helicase</fullName>
        <ecNumber evidence="14">3.6.4.12</ecNumber>
    </recommendedName>
</protein>
<keyword evidence="9" id="KW-0067">ATP-binding</keyword>
<evidence type="ECO:0000256" key="1">
    <source>
        <dbReference type="ARBA" id="ARBA00003813"/>
    </source>
</evidence>
<feature type="compositionally biased region" description="Basic residues" evidence="15">
    <location>
        <begin position="755"/>
        <end position="768"/>
    </location>
</feature>
<dbReference type="SMART" id="SM00490">
    <property type="entry name" value="HELICc"/>
    <property type="match status" value="1"/>
</dbReference>
<dbReference type="GO" id="GO:0005634">
    <property type="term" value="C:nucleus"/>
    <property type="evidence" value="ECO:0007669"/>
    <property type="project" value="UniProtKB-SubCell"/>
</dbReference>
<dbReference type="FunFam" id="3.40.50.300:FF:000861">
    <property type="entry name" value="Fanconi anemia, complementation group M"/>
    <property type="match status" value="1"/>
</dbReference>
<feature type="compositionally biased region" description="Polar residues" evidence="15">
    <location>
        <begin position="99"/>
        <end position="109"/>
    </location>
</feature>
<dbReference type="AlphaFoldDB" id="A0A2T4CDF2"/>
<dbReference type="PROSITE" id="PS51194">
    <property type="entry name" value="HELICASE_CTER"/>
    <property type="match status" value="1"/>
</dbReference>
<dbReference type="Pfam" id="PF00271">
    <property type="entry name" value="Helicase_C"/>
    <property type="match status" value="1"/>
</dbReference>
<dbReference type="InterPro" id="IPR027417">
    <property type="entry name" value="P-loop_NTPase"/>
</dbReference>
<gene>
    <name evidence="18" type="ORF">M440DRAFT_1398912</name>
</gene>
<keyword evidence="8" id="KW-0347">Helicase</keyword>
<keyword evidence="11" id="KW-0234">DNA repair</keyword>
<evidence type="ECO:0000256" key="2">
    <source>
        <dbReference type="ARBA" id="ARBA00004123"/>
    </source>
</evidence>
<evidence type="ECO:0000256" key="7">
    <source>
        <dbReference type="ARBA" id="ARBA00022801"/>
    </source>
</evidence>
<dbReference type="EMBL" id="KZ679128">
    <property type="protein sequence ID" value="PTB79617.1"/>
    <property type="molecule type" value="Genomic_DNA"/>
</dbReference>
<comment type="catalytic activity">
    <reaction evidence="13 14">
        <text>ATP + H2O = ADP + phosphate + H(+)</text>
        <dbReference type="Rhea" id="RHEA:13065"/>
        <dbReference type="ChEBI" id="CHEBI:15377"/>
        <dbReference type="ChEBI" id="CHEBI:15378"/>
        <dbReference type="ChEBI" id="CHEBI:30616"/>
        <dbReference type="ChEBI" id="CHEBI:43474"/>
        <dbReference type="ChEBI" id="CHEBI:456216"/>
        <dbReference type="EC" id="3.6.4.12"/>
    </reaction>
</comment>
<keyword evidence="7 18" id="KW-0378">Hydrolase</keyword>
<dbReference type="Pfam" id="PF04851">
    <property type="entry name" value="ResIII"/>
    <property type="match status" value="1"/>
</dbReference>
<comment type="subcellular location">
    <subcellularLocation>
        <location evidence="2 14">Nucleus</location>
    </subcellularLocation>
</comment>
<keyword evidence="19" id="KW-1185">Reference proteome</keyword>
<dbReference type="InterPro" id="IPR006935">
    <property type="entry name" value="Helicase/UvrB_N"/>
</dbReference>
<evidence type="ECO:0000256" key="12">
    <source>
        <dbReference type="ARBA" id="ARBA00023242"/>
    </source>
</evidence>
<evidence type="ECO:0000256" key="8">
    <source>
        <dbReference type="ARBA" id="ARBA00022806"/>
    </source>
</evidence>
<dbReference type="GO" id="GO:0009378">
    <property type="term" value="F:four-way junction helicase activity"/>
    <property type="evidence" value="ECO:0007669"/>
    <property type="project" value="TreeGrafter"/>
</dbReference>
<feature type="compositionally biased region" description="Polar residues" evidence="15">
    <location>
        <begin position="1064"/>
        <end position="1078"/>
    </location>
</feature>
<keyword evidence="10" id="KW-0238">DNA-binding</keyword>
<dbReference type="PANTHER" id="PTHR14025">
    <property type="entry name" value="FANCONI ANEMIA GROUP M FANCM FAMILY MEMBER"/>
    <property type="match status" value="1"/>
</dbReference>
<evidence type="ECO:0000259" key="16">
    <source>
        <dbReference type="PROSITE" id="PS51192"/>
    </source>
</evidence>
<evidence type="ECO:0000256" key="4">
    <source>
        <dbReference type="ARBA" id="ARBA00011390"/>
    </source>
</evidence>
<feature type="compositionally biased region" description="Acidic residues" evidence="15">
    <location>
        <begin position="979"/>
        <end position="999"/>
    </location>
</feature>
<dbReference type="OrthoDB" id="164902at2759"/>
<dbReference type="SUPFAM" id="SSF52540">
    <property type="entry name" value="P-loop containing nucleoside triphosphate hydrolases"/>
    <property type="match status" value="1"/>
</dbReference>
<dbReference type="CDD" id="cd18033">
    <property type="entry name" value="DEXDc_FANCM"/>
    <property type="match status" value="1"/>
</dbReference>
<organism evidence="18 19">
    <name type="scientific">Trichoderma longibrachiatum ATCC 18648</name>
    <dbReference type="NCBI Taxonomy" id="983965"/>
    <lineage>
        <taxon>Eukaryota</taxon>
        <taxon>Fungi</taxon>
        <taxon>Dikarya</taxon>
        <taxon>Ascomycota</taxon>
        <taxon>Pezizomycotina</taxon>
        <taxon>Sordariomycetes</taxon>
        <taxon>Hypocreomycetidae</taxon>
        <taxon>Hypocreales</taxon>
        <taxon>Hypocreaceae</taxon>
        <taxon>Trichoderma</taxon>
    </lineage>
</organism>
<evidence type="ECO:0000256" key="14">
    <source>
        <dbReference type="RuleBase" id="RU367027"/>
    </source>
</evidence>
<evidence type="ECO:0000256" key="6">
    <source>
        <dbReference type="ARBA" id="ARBA00022763"/>
    </source>
</evidence>
<dbReference type="GO" id="GO:0036297">
    <property type="term" value="P:interstrand cross-link repair"/>
    <property type="evidence" value="ECO:0007669"/>
    <property type="project" value="UniProtKB-ARBA"/>
</dbReference>
<evidence type="ECO:0000256" key="3">
    <source>
        <dbReference type="ARBA" id="ARBA00009889"/>
    </source>
</evidence>
<feature type="region of interest" description="Disordered" evidence="15">
    <location>
        <begin position="740"/>
        <end position="805"/>
    </location>
</feature>
<evidence type="ECO:0000256" key="10">
    <source>
        <dbReference type="ARBA" id="ARBA00023125"/>
    </source>
</evidence>
<feature type="compositionally biased region" description="Polar residues" evidence="15">
    <location>
        <begin position="787"/>
        <end position="800"/>
    </location>
</feature>
<name>A0A2T4CDF2_TRILO</name>
<feature type="compositionally biased region" description="Acidic residues" evidence="15">
    <location>
        <begin position="1032"/>
        <end position="1054"/>
    </location>
</feature>
<dbReference type="Gene3D" id="1.20.1320.20">
    <property type="entry name" value="hef helicase domain"/>
    <property type="match status" value="1"/>
</dbReference>
<keyword evidence="5" id="KW-0547">Nucleotide-binding</keyword>
<sequence length="1152" mass="128446">MSISPPRILGFIIAISGDQYPTPDIVVYISSYGTGGSLNISTTISHGAAIWHPAAMDSDEFDDDIADEDILAALDQVSSSNGGHLASNSSSNGVKSGNTHGPNQRQQAAQELDDLPSDAFSSPEPVRENVRAPPRPGAAARTGFSRTNSGTMRQTTLWGGQAATEDVPRPSQPTTARVFRADLPPEPPSPHELDREAMKTWVYPTNLGPTRDYQFSIVKNSLFNNTLVALPTGLGKTFIAATVMLNFYRWTKSAKIVFVAPTKPLVTQQIDACYHIAGIPRSETTLLTGDIAPALRSDEWEKRRVFFMTPQTLLNDLSHGYADPKSICLMVIDEAHRAVGEYAYAKATKLIRRFSNSFRVLALTATPGSKVETVQEVIDNLGISHCEIRTEESLDIRQYVHQRNIDQIILEPSDEMNLISDLFTEALKPLTEKLTSQNIWYGRNPMALTTYGLIQAQKEWFATRGNRANQGVQFMMRAIFSVLTSLAHSIKLLQFHGIKPFYDNMLDFRSEQEDKGEKGSKYKRQIVDSPSFQEMMDKIAGWLKMDGFVGHPKLTALADCVLNHFMDKGESTRVIVFSEYRDSAEEIVRMFNAHRPLIKATVFVGQADGKRGEGMKQKQQIETIERFKTGAYNVLVATSIGEEGLDIGQVDLIVCYDSSASPIRMLQRMGRTGRKRAGNIALLLMRGKEEEQFAKSKDNYEKMQRLICEGSRFNFRFDLSTRIVPRDIRPEIDMRHVEIPVENTQNTSLPEPKKRQAPRGKKKPPKKFHMPDGVQTGFQKVSDFMKPTTSTGRVASSSKSKPIRNPELDDIAAVPELERVVLGPDELHELERTYRNLPFSRSVVEDVDMPDMTAHSTLQRQLRPTVFFGHGSYTKRCVKLLHKMDSDPDSFVRPCRDADTSDFLEIPVRPFVYSDNGETDASDDQSEAEGKKRAFVDLDSDDDTTMMEFQQPKKRKVAAPRKQPKKTQPKKAPKSAVLDSEDEDLFDSEPDMDAPEEEPGLPPRLSEAKRRKKLNAKSKGKLNRKAAIGSDEIGDDCERDSDLLDESDSDDGADLADFVVGDDQATSSMLDSEATSPIRQAERTPRAEASKPYFVPTQFTATQESEDVPELDTLTGKSAFESWANGGSEEAAPAKRKRRGRATLLDSDDSDV</sequence>
<dbReference type="SMART" id="SM00487">
    <property type="entry name" value="DEXDc"/>
    <property type="match status" value="1"/>
</dbReference>
<dbReference type="PROSITE" id="PS51192">
    <property type="entry name" value="HELICASE_ATP_BIND_1"/>
    <property type="match status" value="1"/>
</dbReference>
<dbReference type="GO" id="GO:0045003">
    <property type="term" value="P:double-strand break repair via synthesis-dependent strand annealing"/>
    <property type="evidence" value="ECO:0007669"/>
    <property type="project" value="TreeGrafter"/>
</dbReference>
<dbReference type="STRING" id="983965.A0A2T4CDF2"/>
<comment type="subunit">
    <text evidence="4 14">Interacts with the MHF histone-fold complex to form the FANCM-MHF complex.</text>
</comment>
<comment type="similarity">
    <text evidence="3 14">Belongs to the DEAD box helicase family. DEAH subfamily. FANCM sub-subfamily.</text>
</comment>
<dbReference type="InterPro" id="IPR044749">
    <property type="entry name" value="FANCM_DEXDc"/>
</dbReference>
<accession>A0A2T4CDF2</accession>
<dbReference type="InterPro" id="IPR039686">
    <property type="entry name" value="FANCM/Mph1-like_ID"/>
</dbReference>
<feature type="compositionally biased region" description="Basic and acidic residues" evidence="15">
    <location>
        <begin position="1080"/>
        <end position="1089"/>
    </location>
</feature>
<dbReference type="Proteomes" id="UP000240760">
    <property type="component" value="Unassembled WGS sequence"/>
</dbReference>
<dbReference type="InterPro" id="IPR001650">
    <property type="entry name" value="Helicase_C-like"/>
</dbReference>
<evidence type="ECO:0000259" key="17">
    <source>
        <dbReference type="PROSITE" id="PS51194"/>
    </source>
</evidence>
<evidence type="ECO:0000256" key="15">
    <source>
        <dbReference type="SAM" id="MobiDB-lite"/>
    </source>
</evidence>
<evidence type="ECO:0000256" key="13">
    <source>
        <dbReference type="ARBA" id="ARBA00047995"/>
    </source>
</evidence>
<evidence type="ECO:0000313" key="18">
    <source>
        <dbReference type="EMBL" id="PTB79617.1"/>
    </source>
</evidence>
<evidence type="ECO:0000313" key="19">
    <source>
        <dbReference type="Proteomes" id="UP000240760"/>
    </source>
</evidence>
<evidence type="ECO:0000256" key="5">
    <source>
        <dbReference type="ARBA" id="ARBA00022741"/>
    </source>
</evidence>
<keyword evidence="6" id="KW-0227">DNA damage</keyword>
<dbReference type="GO" id="GO:0016887">
    <property type="term" value="F:ATP hydrolysis activity"/>
    <property type="evidence" value="ECO:0007669"/>
    <property type="project" value="RHEA"/>
</dbReference>
<feature type="compositionally biased region" description="Low complexity" evidence="15">
    <location>
        <begin position="87"/>
        <end position="98"/>
    </location>
</feature>
<feature type="compositionally biased region" description="Basic residues" evidence="15">
    <location>
        <begin position="952"/>
        <end position="973"/>
    </location>
</feature>
<feature type="region of interest" description="Disordered" evidence="15">
    <location>
        <begin position="79"/>
        <end position="152"/>
    </location>
</feature>
<dbReference type="CDD" id="cd18801">
    <property type="entry name" value="SF2_C_FANCM_Hef"/>
    <property type="match status" value="1"/>
</dbReference>
<dbReference type="GO" id="GO:0043138">
    <property type="term" value="F:3'-5' DNA helicase activity"/>
    <property type="evidence" value="ECO:0007669"/>
    <property type="project" value="InterPro"/>
</dbReference>
<dbReference type="Gene3D" id="3.40.50.300">
    <property type="entry name" value="P-loop containing nucleotide triphosphate hydrolases"/>
    <property type="match status" value="2"/>
</dbReference>
<dbReference type="CDD" id="cd12091">
    <property type="entry name" value="FANCM_ID"/>
    <property type="match status" value="1"/>
</dbReference>